<proteinExistence type="inferred from homology"/>
<feature type="domain" description="ABC transmembrane type-1" evidence="9">
    <location>
        <begin position="72"/>
        <end position="276"/>
    </location>
</feature>
<dbReference type="RefSeq" id="WP_185062558.1">
    <property type="nucleotide sequence ID" value="NZ_BAABJP010000030.1"/>
</dbReference>
<gene>
    <name evidence="10" type="ORF">GCM10023321_54830</name>
</gene>
<evidence type="ECO:0000313" key="11">
    <source>
        <dbReference type="Proteomes" id="UP001428817"/>
    </source>
</evidence>
<keyword evidence="7 8" id="KW-0472">Membrane</keyword>
<feature type="transmembrane region" description="Helical" evidence="8">
    <location>
        <begin position="255"/>
        <end position="277"/>
    </location>
</feature>
<evidence type="ECO:0000256" key="8">
    <source>
        <dbReference type="RuleBase" id="RU363032"/>
    </source>
</evidence>
<dbReference type="PANTHER" id="PTHR42929:SF5">
    <property type="entry name" value="ABC TRANSPORTER PERMEASE PROTEIN"/>
    <property type="match status" value="1"/>
</dbReference>
<comment type="subcellular location">
    <subcellularLocation>
        <location evidence="1 8">Cell membrane</location>
        <topology evidence="1 8">Multi-pass membrane protein</topology>
    </subcellularLocation>
</comment>
<evidence type="ECO:0000259" key="9">
    <source>
        <dbReference type="PROSITE" id="PS50928"/>
    </source>
</evidence>
<keyword evidence="3 8" id="KW-0813">Transport</keyword>
<sequence>MTAVIEATPVARSSPVRRFGHPGYLLVPAAALLLVIFFVPLARIAWRSFTDPVVGLDNYHVLLVDGVSLTVLGRTLVTAAVVSAVCLVLVYPYAYAMTRVSARVRGLLVLLVLLPFWTSMMARNFAWYVLEQRDGLIDRLFSVFGVRDVVLLGSATGVAVAMVQVMLPFMALPLYTSLAGIDRRLLDAAMSCGAPWFRAFRTVYLPLSVPGVVSGFSLVFIMSLGFYVTPAILGSPQQALASQLIQIRVATLLDFGAAGALGMVLLALTLAALVVVWRIGRGGTLDRAGLA</sequence>
<name>A0ABP9QPI5_9PSEU</name>
<feature type="transmembrane region" description="Helical" evidence="8">
    <location>
        <begin position="203"/>
        <end position="228"/>
    </location>
</feature>
<evidence type="ECO:0000256" key="6">
    <source>
        <dbReference type="ARBA" id="ARBA00022989"/>
    </source>
</evidence>
<evidence type="ECO:0000313" key="10">
    <source>
        <dbReference type="EMBL" id="GAA5165153.1"/>
    </source>
</evidence>
<reference evidence="11" key="1">
    <citation type="journal article" date="2019" name="Int. J. Syst. Evol. Microbiol.">
        <title>The Global Catalogue of Microorganisms (GCM) 10K type strain sequencing project: providing services to taxonomists for standard genome sequencing and annotation.</title>
        <authorList>
            <consortium name="The Broad Institute Genomics Platform"/>
            <consortium name="The Broad Institute Genome Sequencing Center for Infectious Disease"/>
            <person name="Wu L."/>
            <person name="Ma J."/>
        </authorList>
    </citation>
    <scope>NUCLEOTIDE SEQUENCE [LARGE SCALE GENOMIC DNA]</scope>
    <source>
        <strain evidence="11">JCM 18303</strain>
    </source>
</reference>
<dbReference type="CDD" id="cd06261">
    <property type="entry name" value="TM_PBP2"/>
    <property type="match status" value="1"/>
</dbReference>
<evidence type="ECO:0000256" key="3">
    <source>
        <dbReference type="ARBA" id="ARBA00022448"/>
    </source>
</evidence>
<feature type="transmembrane region" description="Helical" evidence="8">
    <location>
        <begin position="106"/>
        <end position="130"/>
    </location>
</feature>
<dbReference type="Gene3D" id="1.10.3720.10">
    <property type="entry name" value="MetI-like"/>
    <property type="match status" value="1"/>
</dbReference>
<keyword evidence="11" id="KW-1185">Reference proteome</keyword>
<dbReference type="PANTHER" id="PTHR42929">
    <property type="entry name" value="INNER MEMBRANE ABC TRANSPORTER PERMEASE PROTEIN YDCU-RELATED-RELATED"/>
    <property type="match status" value="1"/>
</dbReference>
<dbReference type="InterPro" id="IPR035906">
    <property type="entry name" value="MetI-like_sf"/>
</dbReference>
<evidence type="ECO:0000256" key="1">
    <source>
        <dbReference type="ARBA" id="ARBA00004651"/>
    </source>
</evidence>
<evidence type="ECO:0000256" key="5">
    <source>
        <dbReference type="ARBA" id="ARBA00022692"/>
    </source>
</evidence>
<feature type="transmembrane region" description="Helical" evidence="8">
    <location>
        <begin position="24"/>
        <end position="46"/>
    </location>
</feature>
<feature type="transmembrane region" description="Helical" evidence="8">
    <location>
        <begin position="150"/>
        <end position="175"/>
    </location>
</feature>
<feature type="transmembrane region" description="Helical" evidence="8">
    <location>
        <begin position="66"/>
        <end position="94"/>
    </location>
</feature>
<evidence type="ECO:0000256" key="4">
    <source>
        <dbReference type="ARBA" id="ARBA00022475"/>
    </source>
</evidence>
<dbReference type="EMBL" id="BAABJP010000030">
    <property type="protein sequence ID" value="GAA5165153.1"/>
    <property type="molecule type" value="Genomic_DNA"/>
</dbReference>
<protein>
    <submittedName>
        <fullName evidence="10">ABC transporter permease</fullName>
    </submittedName>
</protein>
<evidence type="ECO:0000256" key="7">
    <source>
        <dbReference type="ARBA" id="ARBA00023136"/>
    </source>
</evidence>
<keyword evidence="6 8" id="KW-1133">Transmembrane helix</keyword>
<dbReference type="Proteomes" id="UP001428817">
    <property type="component" value="Unassembled WGS sequence"/>
</dbReference>
<keyword evidence="5 8" id="KW-0812">Transmembrane</keyword>
<comment type="caution">
    <text evidence="10">The sequence shown here is derived from an EMBL/GenBank/DDBJ whole genome shotgun (WGS) entry which is preliminary data.</text>
</comment>
<accession>A0ABP9QPI5</accession>
<keyword evidence="4" id="KW-1003">Cell membrane</keyword>
<dbReference type="SUPFAM" id="SSF161098">
    <property type="entry name" value="MetI-like"/>
    <property type="match status" value="1"/>
</dbReference>
<organism evidence="10 11">
    <name type="scientific">Pseudonocardia eucalypti</name>
    <dbReference type="NCBI Taxonomy" id="648755"/>
    <lineage>
        <taxon>Bacteria</taxon>
        <taxon>Bacillati</taxon>
        <taxon>Actinomycetota</taxon>
        <taxon>Actinomycetes</taxon>
        <taxon>Pseudonocardiales</taxon>
        <taxon>Pseudonocardiaceae</taxon>
        <taxon>Pseudonocardia</taxon>
    </lineage>
</organism>
<dbReference type="InterPro" id="IPR000515">
    <property type="entry name" value="MetI-like"/>
</dbReference>
<dbReference type="Pfam" id="PF00528">
    <property type="entry name" value="BPD_transp_1"/>
    <property type="match status" value="1"/>
</dbReference>
<comment type="similarity">
    <text evidence="2">Belongs to the binding-protein-dependent transport system permease family. CysTW subfamily.</text>
</comment>
<evidence type="ECO:0000256" key="2">
    <source>
        <dbReference type="ARBA" id="ARBA00007069"/>
    </source>
</evidence>
<dbReference type="PROSITE" id="PS50928">
    <property type="entry name" value="ABC_TM1"/>
    <property type="match status" value="1"/>
</dbReference>